<protein>
    <submittedName>
        <fullName evidence="2">VOC family protein</fullName>
    </submittedName>
</protein>
<dbReference type="PANTHER" id="PTHR35908:SF1">
    <property type="entry name" value="CONSERVED PROTEIN"/>
    <property type="match status" value="1"/>
</dbReference>
<gene>
    <name evidence="2" type="ORF">DYI23_18590</name>
</gene>
<dbReference type="InterPro" id="IPR029068">
    <property type="entry name" value="Glyas_Bleomycin-R_OHBP_Dase"/>
</dbReference>
<evidence type="ECO:0000259" key="1">
    <source>
        <dbReference type="Pfam" id="PF18029"/>
    </source>
</evidence>
<reference evidence="2" key="1">
    <citation type="submission" date="2018-08" db="EMBL/GenBank/DDBJ databases">
        <authorList>
            <person name="Jin W."/>
            <person name="Wang H."/>
            <person name="Yang Y."/>
            <person name="Li M."/>
            <person name="Liu J."/>
        </authorList>
    </citation>
    <scope>NUCLEOTIDE SEQUENCE</scope>
    <source>
        <strain evidence="2">AESS21</strain>
    </source>
</reference>
<sequence length="125" mass="13818">MHKSRLGVMVIDCEADDLNSHETFWAGVLGREREAGSKDPKYRDLKGPPSEMRVLLQSVDHAPRVHLDIETDDIPAEVARLKALGAEEVGACKGWVVMQAPSGHRFCVVSPQRPDFAENANVWNG</sequence>
<dbReference type="SUPFAM" id="SSF54593">
    <property type="entry name" value="Glyoxalase/Bleomycin resistance protein/Dihydroxybiphenyl dioxygenase"/>
    <property type="match status" value="1"/>
</dbReference>
<evidence type="ECO:0000313" key="3">
    <source>
        <dbReference type="Proteomes" id="UP000705379"/>
    </source>
</evidence>
<dbReference type="Proteomes" id="UP000705379">
    <property type="component" value="Unassembled WGS sequence"/>
</dbReference>
<accession>A0A944CG77</accession>
<dbReference type="InterPro" id="IPR041581">
    <property type="entry name" value="Glyoxalase_6"/>
</dbReference>
<dbReference type="PANTHER" id="PTHR35908">
    <property type="entry name" value="HYPOTHETICAL FUSION PROTEIN"/>
    <property type="match status" value="1"/>
</dbReference>
<reference evidence="2" key="2">
    <citation type="journal article" date="2021" name="Microorganisms">
        <title>Bacterial Dimethylsulfoniopropionate Biosynthesis in the East China Sea.</title>
        <authorList>
            <person name="Liu J."/>
            <person name="Zhang Y."/>
            <person name="Liu J."/>
            <person name="Zhong H."/>
            <person name="Williams B.T."/>
            <person name="Zheng Y."/>
            <person name="Curson A.R.J."/>
            <person name="Sun C."/>
            <person name="Sun H."/>
            <person name="Song D."/>
            <person name="Wagner Mackenzie B."/>
            <person name="Bermejo Martinez A."/>
            <person name="Todd J.D."/>
            <person name="Zhang X.H."/>
        </authorList>
    </citation>
    <scope>NUCLEOTIDE SEQUENCE</scope>
    <source>
        <strain evidence="2">AESS21</strain>
    </source>
</reference>
<name>A0A944CG77_9HYPH</name>
<dbReference type="Gene3D" id="3.10.180.10">
    <property type="entry name" value="2,3-Dihydroxybiphenyl 1,2-Dioxygenase, domain 1"/>
    <property type="match status" value="1"/>
</dbReference>
<organism evidence="2 3">
    <name type="scientific">Roseibium polysiphoniae</name>
    <dbReference type="NCBI Taxonomy" id="2571221"/>
    <lineage>
        <taxon>Bacteria</taxon>
        <taxon>Pseudomonadati</taxon>
        <taxon>Pseudomonadota</taxon>
        <taxon>Alphaproteobacteria</taxon>
        <taxon>Hyphomicrobiales</taxon>
        <taxon>Stappiaceae</taxon>
        <taxon>Roseibium</taxon>
    </lineage>
</organism>
<feature type="domain" description="Glyoxalase-like" evidence="1">
    <location>
        <begin position="9"/>
        <end position="109"/>
    </location>
</feature>
<dbReference type="AlphaFoldDB" id="A0A944CG77"/>
<evidence type="ECO:0000313" key="2">
    <source>
        <dbReference type="EMBL" id="MBS8262243.1"/>
    </source>
</evidence>
<dbReference type="RefSeq" id="WP_213217530.1">
    <property type="nucleotide sequence ID" value="NZ_QTKU01000005.1"/>
</dbReference>
<dbReference type="EMBL" id="QTKU01000005">
    <property type="protein sequence ID" value="MBS8262243.1"/>
    <property type="molecule type" value="Genomic_DNA"/>
</dbReference>
<dbReference type="CDD" id="cd06587">
    <property type="entry name" value="VOC"/>
    <property type="match status" value="1"/>
</dbReference>
<proteinExistence type="predicted"/>
<comment type="caution">
    <text evidence="2">The sequence shown here is derived from an EMBL/GenBank/DDBJ whole genome shotgun (WGS) entry which is preliminary data.</text>
</comment>
<dbReference type="Pfam" id="PF18029">
    <property type="entry name" value="Glyoxalase_6"/>
    <property type="match status" value="1"/>
</dbReference>